<comment type="similarity">
    <text evidence="3 10">Belongs to the PEPCase type 1 family.</text>
</comment>
<dbReference type="InterPro" id="IPR018129">
    <property type="entry name" value="PEP_COase_Lys_AS"/>
</dbReference>
<evidence type="ECO:0000313" key="13">
    <source>
        <dbReference type="EMBL" id="QWF69517.1"/>
    </source>
</evidence>
<dbReference type="HAMAP" id="MF_00595">
    <property type="entry name" value="PEPcase_type1"/>
    <property type="match status" value="1"/>
</dbReference>
<evidence type="ECO:0000256" key="9">
    <source>
        <dbReference type="ARBA" id="ARBA00048995"/>
    </source>
</evidence>
<evidence type="ECO:0000256" key="10">
    <source>
        <dbReference type="HAMAP-Rule" id="MF_00595"/>
    </source>
</evidence>
<evidence type="ECO:0000256" key="6">
    <source>
        <dbReference type="ARBA" id="ARBA00022842"/>
    </source>
</evidence>
<evidence type="ECO:0000256" key="5">
    <source>
        <dbReference type="ARBA" id="ARBA00022419"/>
    </source>
</evidence>
<dbReference type="Gene3D" id="1.20.1440.90">
    <property type="entry name" value="Phosphoenolpyruvate/pyruvate domain"/>
    <property type="match status" value="1"/>
</dbReference>
<dbReference type="PANTHER" id="PTHR30523">
    <property type="entry name" value="PHOSPHOENOLPYRUVATE CARBOXYLASE"/>
    <property type="match status" value="1"/>
</dbReference>
<feature type="active site" evidence="10 11">
    <location>
        <position position="146"/>
    </location>
</feature>
<dbReference type="GO" id="GO:0015977">
    <property type="term" value="P:carbon fixation"/>
    <property type="evidence" value="ECO:0007669"/>
    <property type="project" value="UniProtKB-UniRule"/>
</dbReference>
<organism evidence="13 14">
    <name type="scientific">Methylomonas paludis</name>
    <dbReference type="NCBI Taxonomy" id="1173101"/>
    <lineage>
        <taxon>Bacteria</taxon>
        <taxon>Pseudomonadati</taxon>
        <taxon>Pseudomonadota</taxon>
        <taxon>Gammaproteobacteria</taxon>
        <taxon>Methylococcales</taxon>
        <taxon>Methylococcaceae</taxon>
        <taxon>Methylomonas</taxon>
    </lineage>
</organism>
<evidence type="ECO:0000256" key="8">
    <source>
        <dbReference type="ARBA" id="ARBA00023300"/>
    </source>
</evidence>
<keyword evidence="6 10" id="KW-0460">Magnesium</keyword>
<evidence type="ECO:0000256" key="11">
    <source>
        <dbReference type="PROSITE-ProRule" id="PRU10111"/>
    </source>
</evidence>
<dbReference type="InterPro" id="IPR033129">
    <property type="entry name" value="PEPCASE_His_AS"/>
</dbReference>
<dbReference type="EC" id="4.1.1.31" evidence="4 10"/>
<dbReference type="RefSeq" id="WP_215579644.1">
    <property type="nucleotide sequence ID" value="NZ_CP073754.1"/>
</dbReference>
<keyword evidence="14" id="KW-1185">Reference proteome</keyword>
<dbReference type="InterPro" id="IPR015813">
    <property type="entry name" value="Pyrv/PenolPyrv_kinase-like_dom"/>
</dbReference>
<protein>
    <recommendedName>
        <fullName evidence="5 10">Phosphoenolpyruvate carboxylase</fullName>
        <shortName evidence="10">PEPC</shortName>
        <shortName evidence="10">PEPCase</shortName>
        <ecNumber evidence="4 10">4.1.1.31</ecNumber>
    </recommendedName>
</protein>
<evidence type="ECO:0000256" key="12">
    <source>
        <dbReference type="PROSITE-ProRule" id="PRU10112"/>
    </source>
</evidence>
<dbReference type="GO" id="GO:0008964">
    <property type="term" value="F:phosphoenolpyruvate carboxylase activity"/>
    <property type="evidence" value="ECO:0007669"/>
    <property type="project" value="UniProtKB-UniRule"/>
</dbReference>
<dbReference type="PROSITE" id="PS00781">
    <property type="entry name" value="PEPCASE_1"/>
    <property type="match status" value="1"/>
</dbReference>
<dbReference type="PRINTS" id="PR00150">
    <property type="entry name" value="PEPCARBXLASE"/>
</dbReference>
<dbReference type="PANTHER" id="PTHR30523:SF46">
    <property type="entry name" value="PHOSPHOENOLPYRUVATE CARBOXYLASE"/>
    <property type="match status" value="1"/>
</dbReference>
<gene>
    <name evidence="10 13" type="primary">ppc</name>
    <name evidence="13" type="ORF">KEF85_09000</name>
</gene>
<keyword evidence="7 10" id="KW-0456">Lyase</keyword>
<evidence type="ECO:0000256" key="2">
    <source>
        <dbReference type="ARBA" id="ARBA00003670"/>
    </source>
</evidence>
<comment type="function">
    <text evidence="2 10">Forms oxaloacetate, a four-carbon dicarboxylic acid source for the tricarboxylic acid cycle.</text>
</comment>
<dbReference type="GO" id="GO:0000287">
    <property type="term" value="F:magnesium ion binding"/>
    <property type="evidence" value="ECO:0007669"/>
    <property type="project" value="UniProtKB-UniRule"/>
</dbReference>
<evidence type="ECO:0000313" key="14">
    <source>
        <dbReference type="Proteomes" id="UP000676649"/>
    </source>
</evidence>
<sequence length="932" mass="104116">MTSPLDDKELRRSIRLLESILVKVLNTAAGPDVAATVERLQREFTALRRNGDSALRRKQLQATIETLPAEIISNVVRAFNLYFSLVNIAEESYGLRQRIRQAERGGHFWPGSFHDTLLNLKQSGVTADQLQVLLDELLYLPVMTAHPTESKRRTIKGALRNIFLTHEQLNDPQLKGYYRQEAMERLESQIHLLWKTDEVRAHGMSVADEIETGLSYFPGSLFQATALVYRNFERSLQNVYADAAEQVRIPNFLSYGSWIGGDRDGNPNVTPETTVLAVRLQARTILQEYVRRLDELRGQLSYSYGLCQPNADFMDSLAADRALLGPIVAQIEKLDLQEPYRHKLSLMKYRMSLNLARIEQALADNSPLTGGFDYSLNQFQADLAVIRTSLHSHGDAQIAGLELHDLIRLSQTFGYHLMQLDVRQESTRHSQAVAEILTAALGLDYEALDESDRLRLLSEAISAPGGLSYDAAVLSPAARETLQVFEVIARMRIELSPACFSRYVISMTHSASHILEVLLLAAQTGLAGRIGGRWYCSIGVSPLFETIDDLERVETVLNTLLDVPVYQDLLTASGLRQEVMLGYSDSCKDGGILASAWNLYRAQQRIIAISDQRGIKCRLFHGRGGTVGRGGGPTHEAILAQPPDSVRGQIKFTEQGEMLFYRYNNMETAVYELTMGITGLIKASVSLVQPAPADVIEYQTVMGELARIGEHGFRELTEQSDGFLDYFYEATPVSEFGLLNIGSRPSHRKTLDRSKGSVRAIAWVFAWSQSRQTFPAWYGIGSSLATWCAGRPERLQILQTMYRDWPFFRNLLSNVQMALSKSDLNIAKEYAGLCVNPDTGTRIHQLISGEFQRCVTWILDIVNAEQLLANNPELAASLSRREAYLGPLNYVQVNLLHRMRSAGAASPAAVNPWMQPLLRTINAIAAGMRNTG</sequence>
<proteinExistence type="inferred from homology"/>
<dbReference type="PROSITE" id="PS00393">
    <property type="entry name" value="PEPCASE_2"/>
    <property type="match status" value="1"/>
</dbReference>
<dbReference type="InterPro" id="IPR021135">
    <property type="entry name" value="PEP_COase"/>
</dbReference>
<dbReference type="Proteomes" id="UP000676649">
    <property type="component" value="Chromosome"/>
</dbReference>
<dbReference type="SUPFAM" id="SSF51621">
    <property type="entry name" value="Phosphoenolpyruvate/pyruvate domain"/>
    <property type="match status" value="1"/>
</dbReference>
<dbReference type="AlphaFoldDB" id="A0A975MKK9"/>
<comment type="catalytic activity">
    <reaction evidence="9 10">
        <text>oxaloacetate + phosphate = phosphoenolpyruvate + hydrogencarbonate</text>
        <dbReference type="Rhea" id="RHEA:28370"/>
        <dbReference type="ChEBI" id="CHEBI:16452"/>
        <dbReference type="ChEBI" id="CHEBI:17544"/>
        <dbReference type="ChEBI" id="CHEBI:43474"/>
        <dbReference type="ChEBI" id="CHEBI:58702"/>
        <dbReference type="EC" id="4.1.1.31"/>
    </reaction>
</comment>
<dbReference type="InterPro" id="IPR022805">
    <property type="entry name" value="PEP_COase_bac/pln-type"/>
</dbReference>
<feature type="active site" evidence="10 12">
    <location>
        <position position="588"/>
    </location>
</feature>
<name>A0A975MKK9_9GAMM</name>
<comment type="cofactor">
    <cofactor evidence="1 10">
        <name>Mg(2+)</name>
        <dbReference type="ChEBI" id="CHEBI:18420"/>
    </cofactor>
</comment>
<dbReference type="EMBL" id="CP073754">
    <property type="protein sequence ID" value="QWF69517.1"/>
    <property type="molecule type" value="Genomic_DNA"/>
</dbReference>
<dbReference type="GO" id="GO:0006099">
    <property type="term" value="P:tricarboxylic acid cycle"/>
    <property type="evidence" value="ECO:0007669"/>
    <property type="project" value="InterPro"/>
</dbReference>
<evidence type="ECO:0000256" key="3">
    <source>
        <dbReference type="ARBA" id="ARBA00008346"/>
    </source>
</evidence>
<evidence type="ECO:0000256" key="7">
    <source>
        <dbReference type="ARBA" id="ARBA00023239"/>
    </source>
</evidence>
<dbReference type="Pfam" id="PF00311">
    <property type="entry name" value="PEPcase"/>
    <property type="match status" value="1"/>
</dbReference>
<dbReference type="KEGG" id="mpad:KEF85_09000"/>
<keyword evidence="8 10" id="KW-0120">Carbon dioxide fixation</keyword>
<comment type="subunit">
    <text evidence="10">Homotetramer.</text>
</comment>
<dbReference type="GO" id="GO:0006107">
    <property type="term" value="P:oxaloacetate metabolic process"/>
    <property type="evidence" value="ECO:0007669"/>
    <property type="project" value="UniProtKB-UniRule"/>
</dbReference>
<evidence type="ECO:0000256" key="1">
    <source>
        <dbReference type="ARBA" id="ARBA00001946"/>
    </source>
</evidence>
<dbReference type="NCBIfam" id="NF000584">
    <property type="entry name" value="PRK00009.1"/>
    <property type="match status" value="1"/>
</dbReference>
<accession>A0A975MKK9</accession>
<evidence type="ECO:0000256" key="4">
    <source>
        <dbReference type="ARBA" id="ARBA00012305"/>
    </source>
</evidence>
<dbReference type="GO" id="GO:0005829">
    <property type="term" value="C:cytosol"/>
    <property type="evidence" value="ECO:0007669"/>
    <property type="project" value="TreeGrafter"/>
</dbReference>
<reference evidence="13" key="1">
    <citation type="submission" date="2021-04" db="EMBL/GenBank/DDBJ databases">
        <title>Draft genome sequence data of methanotrophic Methylovulum sp. strain S1L and Methylomonas sp. strain S2AM isolated from boreal lake water columns.</title>
        <authorList>
            <person name="Rissanen A.J."/>
            <person name="Mangayil R."/>
            <person name="Svenning M.M."/>
            <person name="Khanongnuch R."/>
        </authorList>
    </citation>
    <scope>NUCLEOTIDE SEQUENCE</scope>
    <source>
        <strain evidence="13">S2AM</strain>
    </source>
</reference>